<reference evidence="3" key="1">
    <citation type="submission" date="2014-04" db="EMBL/GenBank/DDBJ databases">
        <title>Evolutionary Origins and Diversification of the Mycorrhizal Mutualists.</title>
        <authorList>
            <consortium name="DOE Joint Genome Institute"/>
            <consortium name="Mycorrhizal Genomics Consortium"/>
            <person name="Kohler A."/>
            <person name="Kuo A."/>
            <person name="Nagy L.G."/>
            <person name="Floudas D."/>
            <person name="Copeland A."/>
            <person name="Barry K.W."/>
            <person name="Cichocki N."/>
            <person name="Veneault-Fourrey C."/>
            <person name="LaButti K."/>
            <person name="Lindquist E.A."/>
            <person name="Lipzen A."/>
            <person name="Lundell T."/>
            <person name="Morin E."/>
            <person name="Murat C."/>
            <person name="Riley R."/>
            <person name="Ohm R."/>
            <person name="Sun H."/>
            <person name="Tunlid A."/>
            <person name="Henrissat B."/>
            <person name="Grigoriev I.V."/>
            <person name="Hibbett D.S."/>
            <person name="Martin F."/>
        </authorList>
    </citation>
    <scope>NUCLEOTIDE SEQUENCE [LARGE SCALE GENOMIC DNA]</scope>
    <source>
        <strain evidence="3">FD-334 SS-4</strain>
    </source>
</reference>
<dbReference type="EMBL" id="KN817694">
    <property type="protein sequence ID" value="KJA14106.1"/>
    <property type="molecule type" value="Genomic_DNA"/>
</dbReference>
<accession>A0A0D2NC18</accession>
<gene>
    <name evidence="2" type="ORF">HYPSUDRAFT_208985</name>
</gene>
<sequence length="195" mass="20518">MDKDLRSLSKPCAISCYITCEGTRTSFNALMGIFSCSTNPRNDASAAAWASCSPGRIFSPIHPSPRPVEPSFTNASPPPSSVSTMPLRPLPTSIAASHARFNNTGMGRTCNVARPAASERPAWPVRPVSLGDISTTGLSRPARRTSSLTSVAAAVSTSRHQCSGAGKEAPCSISHVASTFNDSRTAPSRRRNIST</sequence>
<dbReference type="AlphaFoldDB" id="A0A0D2NC18"/>
<proteinExistence type="predicted"/>
<evidence type="ECO:0000313" key="2">
    <source>
        <dbReference type="EMBL" id="KJA14106.1"/>
    </source>
</evidence>
<organism evidence="2 3">
    <name type="scientific">Hypholoma sublateritium (strain FD-334 SS-4)</name>
    <dbReference type="NCBI Taxonomy" id="945553"/>
    <lineage>
        <taxon>Eukaryota</taxon>
        <taxon>Fungi</taxon>
        <taxon>Dikarya</taxon>
        <taxon>Basidiomycota</taxon>
        <taxon>Agaricomycotina</taxon>
        <taxon>Agaricomycetes</taxon>
        <taxon>Agaricomycetidae</taxon>
        <taxon>Agaricales</taxon>
        <taxon>Agaricineae</taxon>
        <taxon>Strophariaceae</taxon>
        <taxon>Hypholoma</taxon>
    </lineage>
</organism>
<dbReference type="Proteomes" id="UP000054270">
    <property type="component" value="Unassembled WGS sequence"/>
</dbReference>
<name>A0A0D2NC18_HYPSF</name>
<evidence type="ECO:0000313" key="3">
    <source>
        <dbReference type="Proteomes" id="UP000054270"/>
    </source>
</evidence>
<protein>
    <submittedName>
        <fullName evidence="2">Uncharacterized protein</fullName>
    </submittedName>
</protein>
<keyword evidence="3" id="KW-1185">Reference proteome</keyword>
<feature type="region of interest" description="Disordered" evidence="1">
    <location>
        <begin position="63"/>
        <end position="88"/>
    </location>
</feature>
<evidence type="ECO:0000256" key="1">
    <source>
        <dbReference type="SAM" id="MobiDB-lite"/>
    </source>
</evidence>